<evidence type="ECO:0000259" key="7">
    <source>
        <dbReference type="Pfam" id="PF00482"/>
    </source>
</evidence>
<evidence type="ECO:0000256" key="4">
    <source>
        <dbReference type="ARBA" id="ARBA00022989"/>
    </source>
</evidence>
<keyword evidence="2" id="KW-1003">Cell membrane</keyword>
<evidence type="ECO:0000256" key="3">
    <source>
        <dbReference type="ARBA" id="ARBA00022692"/>
    </source>
</evidence>
<dbReference type="Proteomes" id="UP000234462">
    <property type="component" value="Unassembled WGS sequence"/>
</dbReference>
<feature type="transmembrane region" description="Helical" evidence="6">
    <location>
        <begin position="265"/>
        <end position="289"/>
    </location>
</feature>
<dbReference type="AlphaFoldDB" id="A0A2H1L8S5"/>
<dbReference type="OrthoDB" id="9810662at2"/>
<evidence type="ECO:0000256" key="2">
    <source>
        <dbReference type="ARBA" id="ARBA00022475"/>
    </source>
</evidence>
<dbReference type="Pfam" id="PF00482">
    <property type="entry name" value="T2SSF"/>
    <property type="match status" value="1"/>
</dbReference>
<dbReference type="EMBL" id="FXZM01000031">
    <property type="protein sequence ID" value="SMY13292.1"/>
    <property type="molecule type" value="Genomic_DNA"/>
</dbReference>
<dbReference type="PANTHER" id="PTHR35007">
    <property type="entry name" value="INTEGRAL MEMBRANE PROTEIN-RELATED"/>
    <property type="match status" value="1"/>
</dbReference>
<keyword evidence="5 6" id="KW-0472">Membrane</keyword>
<dbReference type="Gene3D" id="1.20.81.30">
    <property type="entry name" value="Type II secretion system (T2SS), domain F"/>
    <property type="match status" value="1"/>
</dbReference>
<dbReference type="InterPro" id="IPR018076">
    <property type="entry name" value="T2SS_GspF_dom"/>
</dbReference>
<feature type="domain" description="Type II secretion system protein GspF" evidence="7">
    <location>
        <begin position="156"/>
        <end position="281"/>
    </location>
</feature>
<dbReference type="InterPro" id="IPR042094">
    <property type="entry name" value="T2SS_GspF_sf"/>
</dbReference>
<keyword evidence="4 6" id="KW-1133">Transmembrane helix</keyword>
<accession>A0A2H1L8S5</accession>
<evidence type="ECO:0000313" key="9">
    <source>
        <dbReference type="Proteomes" id="UP000234462"/>
    </source>
</evidence>
<dbReference type="PANTHER" id="PTHR35007:SF2">
    <property type="entry name" value="PILUS ASSEMBLE PROTEIN"/>
    <property type="match status" value="1"/>
</dbReference>
<keyword evidence="9" id="KW-1185">Reference proteome</keyword>
<proteinExistence type="predicted"/>
<gene>
    <name evidence="8" type="ORF">BJEO58_02908</name>
</gene>
<evidence type="ECO:0000256" key="5">
    <source>
        <dbReference type="ARBA" id="ARBA00023136"/>
    </source>
</evidence>
<evidence type="ECO:0000256" key="1">
    <source>
        <dbReference type="ARBA" id="ARBA00004651"/>
    </source>
</evidence>
<feature type="transmembrane region" description="Helical" evidence="6">
    <location>
        <begin position="102"/>
        <end position="133"/>
    </location>
</feature>
<dbReference type="GO" id="GO:0005886">
    <property type="term" value="C:plasma membrane"/>
    <property type="evidence" value="ECO:0007669"/>
    <property type="project" value="UniProtKB-SubCell"/>
</dbReference>
<protein>
    <submittedName>
        <fullName evidence="8">Tight adherence protein C</fullName>
    </submittedName>
</protein>
<dbReference type="RefSeq" id="WP_101590176.1">
    <property type="nucleotide sequence ID" value="NZ_FXZM01000031.1"/>
</dbReference>
<comment type="subcellular location">
    <subcellularLocation>
        <location evidence="1">Cell membrane</location>
        <topology evidence="1">Multi-pass membrane protein</topology>
    </subcellularLocation>
</comment>
<organism evidence="8 9">
    <name type="scientific">Brevibacterium jeotgali</name>
    <dbReference type="NCBI Taxonomy" id="1262550"/>
    <lineage>
        <taxon>Bacteria</taxon>
        <taxon>Bacillati</taxon>
        <taxon>Actinomycetota</taxon>
        <taxon>Actinomycetes</taxon>
        <taxon>Micrococcales</taxon>
        <taxon>Brevibacteriaceae</taxon>
        <taxon>Brevibacterium</taxon>
    </lineage>
</organism>
<reference evidence="9" key="1">
    <citation type="submission" date="2017-03" db="EMBL/GenBank/DDBJ databases">
        <authorList>
            <person name="Monnet C."/>
        </authorList>
    </citation>
    <scope>NUCLEOTIDE SEQUENCE [LARGE SCALE GENOMIC DNA]</scope>
    <source>
        <strain evidence="9">SJ5-8</strain>
    </source>
</reference>
<evidence type="ECO:0000256" key="6">
    <source>
        <dbReference type="SAM" id="Phobius"/>
    </source>
</evidence>
<keyword evidence="3 6" id="KW-0812">Transmembrane</keyword>
<evidence type="ECO:0000313" key="8">
    <source>
        <dbReference type="EMBL" id="SMY13292.1"/>
    </source>
</evidence>
<sequence length="302" mass="33193">MIAFAFGLGALAVAFAGVHGVRLLRADPLDALTAQDRGLIHRSVQAKKTDVGPIGRMAQSLARELGPLMGDAYRRFMTRKIIESGRADYADFAQFMTMKSKLVILGAVPTLLICLYLNFWVAGVAFILALFLIPDIALWSKASERQEEIEDELPDFLDVLAVTVSAGLSFRGALERVIERSDGPLSEEMLLTLRQMDVGQSRTEAFEDLRRRTTSESLESFITALLQSEELGSPLTDALNQIALDMRRVTAQRARQKAARANPKISAVVSLVMVPATMILIGVGMFFAVDIDFGQLFGNLRQ</sequence>
<name>A0A2H1L8S5_9MICO</name>